<protein>
    <submittedName>
        <fullName evidence="2">Uncharacterized protein</fullName>
    </submittedName>
</protein>
<keyword evidence="1" id="KW-0732">Signal</keyword>
<reference evidence="2 3" key="1">
    <citation type="submission" date="2011-11" db="EMBL/GenBank/DDBJ databases">
        <title>Whole genome shotgun sequence of Gordonia araii NBRC 100433.</title>
        <authorList>
            <person name="Yoshida Y."/>
            <person name="Hosoyama A."/>
            <person name="Tsuchikane K."/>
            <person name="Katsumata H."/>
            <person name="Yamazaki S."/>
            <person name="Fujita N."/>
        </authorList>
    </citation>
    <scope>NUCLEOTIDE SEQUENCE [LARGE SCALE GENOMIC DNA]</scope>
    <source>
        <strain evidence="2 3">NBRC 100433</strain>
    </source>
</reference>
<dbReference type="RefSeq" id="WP_007322422.1">
    <property type="nucleotide sequence ID" value="NZ_BAEE01000056.1"/>
</dbReference>
<gene>
    <name evidence="2" type="ORF">GOARA_056_00940</name>
</gene>
<organism evidence="2 3">
    <name type="scientific">Gordonia araii NBRC 100433</name>
    <dbReference type="NCBI Taxonomy" id="1073574"/>
    <lineage>
        <taxon>Bacteria</taxon>
        <taxon>Bacillati</taxon>
        <taxon>Actinomycetota</taxon>
        <taxon>Actinomycetes</taxon>
        <taxon>Mycobacteriales</taxon>
        <taxon>Gordoniaceae</taxon>
        <taxon>Gordonia</taxon>
    </lineage>
</organism>
<dbReference type="STRING" id="1073574.GOARA_056_00940"/>
<dbReference type="OrthoDB" id="4376332at2"/>
<evidence type="ECO:0000313" key="3">
    <source>
        <dbReference type="Proteomes" id="UP000035088"/>
    </source>
</evidence>
<dbReference type="EMBL" id="BAEE01000056">
    <property type="protein sequence ID" value="GAB10347.1"/>
    <property type="molecule type" value="Genomic_DNA"/>
</dbReference>
<proteinExistence type="predicted"/>
<evidence type="ECO:0000256" key="1">
    <source>
        <dbReference type="SAM" id="SignalP"/>
    </source>
</evidence>
<accession>G7H3C2</accession>
<sequence>MRPNNFTRSITLPIAAAAAVALAAPVASVHANSIDLGSLGSSDNKPKHWGKLGRKNAPNGVRSINTWVYAPTAKARGGAYPLGRQIGVKWNSVIESGDEILGKECNMTVRITGPRAPRPFKTKLCTSKHTWKINVRGAYTIRVTDSISGASNAVRLNVR</sequence>
<dbReference type="AlphaFoldDB" id="G7H3C2"/>
<feature type="signal peptide" evidence="1">
    <location>
        <begin position="1"/>
        <end position="23"/>
    </location>
</feature>
<name>G7H3C2_9ACTN</name>
<keyword evidence="3" id="KW-1185">Reference proteome</keyword>
<evidence type="ECO:0000313" key="2">
    <source>
        <dbReference type="EMBL" id="GAB10347.1"/>
    </source>
</evidence>
<feature type="chain" id="PRO_5003495619" evidence="1">
    <location>
        <begin position="24"/>
        <end position="159"/>
    </location>
</feature>
<comment type="caution">
    <text evidence="2">The sequence shown here is derived from an EMBL/GenBank/DDBJ whole genome shotgun (WGS) entry which is preliminary data.</text>
</comment>
<dbReference type="Proteomes" id="UP000035088">
    <property type="component" value="Unassembled WGS sequence"/>
</dbReference>